<dbReference type="STRING" id="1499967.U27_04380"/>
<evidence type="ECO:0000313" key="4">
    <source>
        <dbReference type="Proteomes" id="UP000030661"/>
    </source>
</evidence>
<dbReference type="AlphaFoldDB" id="A0A081BYK8"/>
<feature type="region of interest" description="Disordered" evidence="1">
    <location>
        <begin position="639"/>
        <end position="682"/>
    </location>
</feature>
<feature type="compositionally biased region" description="Polar residues" evidence="1">
    <location>
        <begin position="211"/>
        <end position="221"/>
    </location>
</feature>
<dbReference type="InterPro" id="IPR021280">
    <property type="entry name" value="TMEM260-like"/>
</dbReference>
<keyword evidence="2" id="KW-0472">Membrane</keyword>
<dbReference type="EMBL" id="DF820466">
    <property type="protein sequence ID" value="GAK57413.1"/>
    <property type="molecule type" value="Genomic_DNA"/>
</dbReference>
<evidence type="ECO:0008006" key="5">
    <source>
        <dbReference type="Google" id="ProtNLM"/>
    </source>
</evidence>
<sequence length="682" mass="76523">MQEVNLTKNSGCFRNFEDSFPQQRNRTMKKLQLNYLPYQIYAGFAGMVVFWVYVQTLAPTVSFFDSGELIAAAYTLGVAHPPGYPLYVLLGWVFSKLPFGEGAYRLNLMSACFSTLAALMVFLITHLILAVCPQTTTTESSRNTPDPEQIFIPIISLIAALIFAFARTPWSQALIAEVYSLNAFLCGTIIWLLLRWRRAIVGQEDKPASSRLRSVNGNPNAERSENPDVERSRDVISGTNVTTPVWEGKGIPKAWLLYLVAFLFGIGFGNHQTISLFFFAACFVVLMTTPRILFKAKTVALILVWLMLGFSIYVLPPIRAAQNPPINWGNPSSWQQFKWLVTREGYNNVPRGGSFIGLWQDLRHKTVTEHDVMAGQSPIPDRQVHGFARSVHILRSSLFFRQLATFHPQQEFGVIGVILAILGLLYGIVRYRIPTLTLLIAIGAFILLTIFVSDPPEENIFLVEEFHTPAYLLTAVLIGLGLMGLARWMLWVARPWKILCYGLVLLLSLMFLLIPGSLMLRHVREVDRSRNYVAYDYASNVLMSLQPNAILFTWGDSGAFPLWYLQIVEKKRPDVILIHVPHLSSPWYLESLPAELSIVSETTPEQQKNILAMVDAIVQRHQGLRPIYFDFSSAHSIMVPTPPPPAEPSSRRPAPRCRSSGCSAFPRAPPSGTRAASPAERP</sequence>
<evidence type="ECO:0000256" key="1">
    <source>
        <dbReference type="SAM" id="MobiDB-lite"/>
    </source>
</evidence>
<protein>
    <recommendedName>
        <fullName evidence="5">DUF2723 domain-containing protein</fullName>
    </recommendedName>
</protein>
<keyword evidence="4" id="KW-1185">Reference proteome</keyword>
<feature type="transmembrane region" description="Helical" evidence="2">
    <location>
        <begin position="173"/>
        <end position="194"/>
    </location>
</feature>
<dbReference type="Pfam" id="PF11028">
    <property type="entry name" value="TMEM260-like"/>
    <property type="match status" value="1"/>
</dbReference>
<dbReference type="PANTHER" id="PTHR16214:SF3">
    <property type="entry name" value="TRANSMEMBRANE PROTEIN 260"/>
    <property type="match status" value="1"/>
</dbReference>
<reference evidence="3" key="1">
    <citation type="journal article" date="2015" name="PeerJ">
        <title>First genomic representation of candidate bacterial phylum KSB3 points to enhanced environmental sensing as a trigger of wastewater bulking.</title>
        <authorList>
            <person name="Sekiguchi Y."/>
            <person name="Ohashi A."/>
            <person name="Parks D.H."/>
            <person name="Yamauchi T."/>
            <person name="Tyson G.W."/>
            <person name="Hugenholtz P."/>
        </authorList>
    </citation>
    <scope>NUCLEOTIDE SEQUENCE [LARGE SCALE GENOMIC DNA]</scope>
</reference>
<feature type="transmembrane region" description="Helical" evidence="2">
    <location>
        <begin position="35"/>
        <end position="54"/>
    </location>
</feature>
<organism evidence="3">
    <name type="scientific">Vecturithrix granuli</name>
    <dbReference type="NCBI Taxonomy" id="1499967"/>
    <lineage>
        <taxon>Bacteria</taxon>
        <taxon>Candidatus Moduliflexota</taxon>
        <taxon>Candidatus Vecturitrichia</taxon>
        <taxon>Candidatus Vecturitrichales</taxon>
        <taxon>Candidatus Vecturitrichaceae</taxon>
        <taxon>Candidatus Vecturithrix</taxon>
    </lineage>
</organism>
<feature type="transmembrane region" description="Helical" evidence="2">
    <location>
        <begin position="74"/>
        <end position="94"/>
    </location>
</feature>
<proteinExistence type="predicted"/>
<feature type="transmembrane region" description="Helical" evidence="2">
    <location>
        <begin position="255"/>
        <end position="286"/>
    </location>
</feature>
<feature type="transmembrane region" description="Helical" evidence="2">
    <location>
        <begin position="412"/>
        <end position="429"/>
    </location>
</feature>
<name>A0A081BYK8_VECG1</name>
<keyword evidence="2" id="KW-0812">Transmembrane</keyword>
<feature type="region of interest" description="Disordered" evidence="1">
    <location>
        <begin position="209"/>
        <end position="233"/>
    </location>
</feature>
<feature type="transmembrane region" description="Helical" evidence="2">
    <location>
        <begin position="298"/>
        <end position="315"/>
    </location>
</feature>
<accession>A0A081BYK8</accession>
<feature type="transmembrane region" description="Helical" evidence="2">
    <location>
        <begin position="149"/>
        <end position="166"/>
    </location>
</feature>
<dbReference type="eggNOG" id="COG1807">
    <property type="taxonomic scope" value="Bacteria"/>
</dbReference>
<evidence type="ECO:0000256" key="2">
    <source>
        <dbReference type="SAM" id="Phobius"/>
    </source>
</evidence>
<feature type="transmembrane region" description="Helical" evidence="2">
    <location>
        <begin position="468"/>
        <end position="486"/>
    </location>
</feature>
<feature type="transmembrane region" description="Helical" evidence="2">
    <location>
        <begin position="106"/>
        <end position="129"/>
    </location>
</feature>
<evidence type="ECO:0000313" key="3">
    <source>
        <dbReference type="EMBL" id="GAK57413.1"/>
    </source>
</evidence>
<feature type="transmembrane region" description="Helical" evidence="2">
    <location>
        <begin position="498"/>
        <end position="520"/>
    </location>
</feature>
<keyword evidence="2" id="KW-1133">Transmembrane helix</keyword>
<dbReference type="PANTHER" id="PTHR16214">
    <property type="entry name" value="TRANSMEMBRANE PROTEIN 260"/>
    <property type="match status" value="1"/>
</dbReference>
<feature type="compositionally biased region" description="Basic and acidic residues" evidence="1">
    <location>
        <begin position="222"/>
        <end position="233"/>
    </location>
</feature>
<gene>
    <name evidence="3" type="ORF">U27_04380</name>
</gene>
<dbReference type="Proteomes" id="UP000030661">
    <property type="component" value="Unassembled WGS sequence"/>
</dbReference>
<feature type="transmembrane region" description="Helical" evidence="2">
    <location>
        <begin position="436"/>
        <end position="453"/>
    </location>
</feature>
<dbReference type="HOGENOM" id="CLU_440600_0_0_0"/>
<dbReference type="InterPro" id="IPR052724">
    <property type="entry name" value="GT117_domain-containing"/>
</dbReference>